<dbReference type="InterPro" id="IPR002645">
    <property type="entry name" value="STAS_dom"/>
</dbReference>
<sequence>MSVSISGGNASFPQSAGSSVPPAVDSEPRGRDVVRLEGEIDQLSVTAAADTIFSRLDEAAGPLVVDLSAVSFLCVDGLRILSQAADRAPLLGIELRVVSGGARAVERGLRAAQLEHLLADDSSSDSTTAQSSSSTAVAGGPRG</sequence>
<dbReference type="InterPro" id="IPR036513">
    <property type="entry name" value="STAS_dom_sf"/>
</dbReference>
<feature type="region of interest" description="Disordered" evidence="1">
    <location>
        <begin position="120"/>
        <end position="143"/>
    </location>
</feature>
<feature type="domain" description="STAS" evidence="2">
    <location>
        <begin position="33"/>
        <end position="140"/>
    </location>
</feature>
<organism evidence="3 4">
    <name type="scientific">Prauserella sediminis</name>
    <dbReference type="NCBI Taxonomy" id="577680"/>
    <lineage>
        <taxon>Bacteria</taxon>
        <taxon>Bacillati</taxon>
        <taxon>Actinomycetota</taxon>
        <taxon>Actinomycetes</taxon>
        <taxon>Pseudonocardiales</taxon>
        <taxon>Pseudonocardiaceae</taxon>
        <taxon>Prauserella</taxon>
        <taxon>Prauserella salsuginis group</taxon>
    </lineage>
</organism>
<dbReference type="EMBL" id="JACIBS010000001">
    <property type="protein sequence ID" value="MBB3662271.1"/>
    <property type="molecule type" value="Genomic_DNA"/>
</dbReference>
<feature type="compositionally biased region" description="Low complexity" evidence="1">
    <location>
        <begin position="120"/>
        <end position="136"/>
    </location>
</feature>
<dbReference type="PROSITE" id="PS50801">
    <property type="entry name" value="STAS"/>
    <property type="match status" value="1"/>
</dbReference>
<keyword evidence="4" id="KW-1185">Reference proteome</keyword>
<protein>
    <submittedName>
        <fullName evidence="3">Anti-anti-sigma factor</fullName>
    </submittedName>
</protein>
<comment type="caution">
    <text evidence="3">The sequence shown here is derived from an EMBL/GenBank/DDBJ whole genome shotgun (WGS) entry which is preliminary data.</text>
</comment>
<dbReference type="Pfam" id="PF01740">
    <property type="entry name" value="STAS"/>
    <property type="match status" value="1"/>
</dbReference>
<evidence type="ECO:0000259" key="2">
    <source>
        <dbReference type="PROSITE" id="PS50801"/>
    </source>
</evidence>
<evidence type="ECO:0000256" key="1">
    <source>
        <dbReference type="SAM" id="MobiDB-lite"/>
    </source>
</evidence>
<dbReference type="CDD" id="cd07043">
    <property type="entry name" value="STAS_anti-anti-sigma_factors"/>
    <property type="match status" value="1"/>
</dbReference>
<dbReference type="Gene3D" id="3.30.750.24">
    <property type="entry name" value="STAS domain"/>
    <property type="match status" value="1"/>
</dbReference>
<evidence type="ECO:0000313" key="4">
    <source>
        <dbReference type="Proteomes" id="UP000564573"/>
    </source>
</evidence>
<dbReference type="RefSeq" id="WP_183779917.1">
    <property type="nucleotide sequence ID" value="NZ_JACIBS010000001.1"/>
</dbReference>
<reference evidence="3 4" key="1">
    <citation type="submission" date="2020-08" db="EMBL/GenBank/DDBJ databases">
        <title>Sequencing the genomes of 1000 actinobacteria strains.</title>
        <authorList>
            <person name="Klenk H.-P."/>
        </authorList>
    </citation>
    <scope>NUCLEOTIDE SEQUENCE [LARGE SCALE GENOMIC DNA]</scope>
    <source>
        <strain evidence="3 4">DSM 45267</strain>
    </source>
</reference>
<feature type="compositionally biased region" description="Polar residues" evidence="1">
    <location>
        <begin position="1"/>
        <end position="18"/>
    </location>
</feature>
<proteinExistence type="predicted"/>
<dbReference type="AlphaFoldDB" id="A0A839XHN9"/>
<evidence type="ECO:0000313" key="3">
    <source>
        <dbReference type="EMBL" id="MBB3662271.1"/>
    </source>
</evidence>
<feature type="region of interest" description="Disordered" evidence="1">
    <location>
        <begin position="1"/>
        <end position="29"/>
    </location>
</feature>
<dbReference type="Proteomes" id="UP000564573">
    <property type="component" value="Unassembled WGS sequence"/>
</dbReference>
<gene>
    <name evidence="3" type="ORF">FB384_001175</name>
</gene>
<dbReference type="SUPFAM" id="SSF52091">
    <property type="entry name" value="SpoIIaa-like"/>
    <property type="match status" value="1"/>
</dbReference>
<accession>A0A839XHN9</accession>
<name>A0A839XHN9_9PSEU</name>